<evidence type="ECO:0000313" key="1">
    <source>
        <dbReference type="EMBL" id="AKB85058.1"/>
    </source>
</evidence>
<gene>
    <name evidence="1" type="ORF">MCMEM_1005</name>
</gene>
<dbReference type="InterPro" id="IPR016155">
    <property type="entry name" value="Mopterin_synth/thiamin_S_b"/>
</dbReference>
<dbReference type="SUPFAM" id="SSF54285">
    <property type="entry name" value="MoaD/ThiS"/>
    <property type="match status" value="1"/>
</dbReference>
<dbReference type="Gene3D" id="3.10.20.30">
    <property type="match status" value="1"/>
</dbReference>
<dbReference type="GeneID" id="24893535"/>
<dbReference type="KEGG" id="mmet:MCMEM_1005"/>
<dbReference type="RefSeq" id="WP_048205196.1">
    <property type="nucleotide sequence ID" value="NZ_CP009518.1"/>
</dbReference>
<dbReference type="InterPro" id="IPR012675">
    <property type="entry name" value="Beta-grasp_dom_sf"/>
</dbReference>
<dbReference type="AlphaFoldDB" id="A0A0E3SRQ9"/>
<dbReference type="Pfam" id="PF21965">
    <property type="entry name" value="SAMP2"/>
    <property type="match status" value="1"/>
</dbReference>
<accession>A0A0E3SRQ9</accession>
<sequence>MSPQVEVKIYPESPDGQMMDVPEGSTYEDLLETLDINQEIVILLNNGQAVPVDGTVEAGTLTILKAISGG</sequence>
<dbReference type="Proteomes" id="UP000033048">
    <property type="component" value="Chromosome"/>
</dbReference>
<protein>
    <submittedName>
        <fullName evidence="1">Ubiquitin-like small archaeal modifier protein SAMP2</fullName>
    </submittedName>
</protein>
<dbReference type="HOGENOM" id="CLU_114601_9_3_2"/>
<organism evidence="1 2">
    <name type="scientific">Methanococcoides methylutens MM1</name>
    <dbReference type="NCBI Taxonomy" id="1434104"/>
    <lineage>
        <taxon>Archaea</taxon>
        <taxon>Methanobacteriati</taxon>
        <taxon>Methanobacteriota</taxon>
        <taxon>Stenosarchaea group</taxon>
        <taxon>Methanomicrobia</taxon>
        <taxon>Methanosarcinales</taxon>
        <taxon>Methanosarcinaceae</taxon>
        <taxon>Methanococcoides</taxon>
    </lineage>
</organism>
<reference evidence="1 2" key="1">
    <citation type="submission" date="2014-07" db="EMBL/GenBank/DDBJ databases">
        <title>Methanogenic archaea and the global carbon cycle.</title>
        <authorList>
            <person name="Henriksen J.R."/>
            <person name="Luke J."/>
            <person name="Reinhart S."/>
            <person name="Benedict M.N."/>
            <person name="Youngblut N.D."/>
            <person name="Metcalf M.E."/>
            <person name="Whitaker R.J."/>
            <person name="Metcalf W.W."/>
        </authorList>
    </citation>
    <scope>NUCLEOTIDE SEQUENCE [LARGE SCALE GENOMIC DNA]</scope>
    <source>
        <strain evidence="1 2">MM1</strain>
    </source>
</reference>
<name>A0A0E3SRQ9_METMT</name>
<dbReference type="STRING" id="1434104.MCMEM_1005"/>
<evidence type="ECO:0000313" key="2">
    <source>
        <dbReference type="Proteomes" id="UP000033048"/>
    </source>
</evidence>
<dbReference type="EMBL" id="CP009518">
    <property type="protein sequence ID" value="AKB85058.1"/>
    <property type="molecule type" value="Genomic_DNA"/>
</dbReference>
<proteinExistence type="predicted"/>
<keyword evidence="2" id="KW-1185">Reference proteome</keyword>
<dbReference type="InterPro" id="IPR053833">
    <property type="entry name" value="SAMP2"/>
</dbReference>